<dbReference type="PROSITE" id="PS50902">
    <property type="entry name" value="FLAVODOXIN_LIKE"/>
    <property type="match status" value="1"/>
</dbReference>
<dbReference type="Pfam" id="PF03358">
    <property type="entry name" value="FMN_red"/>
    <property type="match status" value="1"/>
</dbReference>
<comment type="catalytic activity">
    <reaction evidence="3">
        <text>a quinone + NADH + H(+) = a quinol + NAD(+)</text>
        <dbReference type="Rhea" id="RHEA:46160"/>
        <dbReference type="ChEBI" id="CHEBI:15378"/>
        <dbReference type="ChEBI" id="CHEBI:24646"/>
        <dbReference type="ChEBI" id="CHEBI:57540"/>
        <dbReference type="ChEBI" id="CHEBI:57945"/>
        <dbReference type="ChEBI" id="CHEBI:132124"/>
        <dbReference type="EC" id="1.6.5.2"/>
    </reaction>
</comment>
<name>A0A7S0V6V8_9CHLO</name>
<sequence>MAVKIYIIYYSMYGHIKTMAEEVKKGIESVEGVEAVIYQVPEILPAEVLEKMHAPAKANYPIITAANLTEADGFVFGFPTRFGMMCSQMKAFFDSTGQLWQSGALHGKPASLFTSSGCQGGGQETTIMTAVSQLAHHGMIYVPTGFAAGAGMFNVETARGGSAWGAGTLAGPTGGRQPSEIELTQAKVQGTLIANVAKKLKA</sequence>
<dbReference type="PANTHER" id="PTHR30546">
    <property type="entry name" value="FLAVODOXIN-RELATED PROTEIN WRBA-RELATED"/>
    <property type="match status" value="1"/>
</dbReference>
<dbReference type="EMBL" id="HBFM01023628">
    <property type="protein sequence ID" value="CAD8781158.1"/>
    <property type="molecule type" value="Transcribed_RNA"/>
</dbReference>
<evidence type="ECO:0000256" key="4">
    <source>
        <dbReference type="ARBA" id="ARBA00048983"/>
    </source>
</evidence>
<dbReference type="PANTHER" id="PTHR30546:SF23">
    <property type="entry name" value="FLAVOPROTEIN-LIKE PROTEIN YCP4-RELATED"/>
    <property type="match status" value="1"/>
</dbReference>
<organism evidence="6">
    <name type="scientific">Polytomella parva</name>
    <dbReference type="NCBI Taxonomy" id="51329"/>
    <lineage>
        <taxon>Eukaryota</taxon>
        <taxon>Viridiplantae</taxon>
        <taxon>Chlorophyta</taxon>
        <taxon>core chlorophytes</taxon>
        <taxon>Chlorophyceae</taxon>
        <taxon>CS clade</taxon>
        <taxon>Chlamydomonadales</taxon>
        <taxon>Chlamydomonadaceae</taxon>
        <taxon>Polytomella</taxon>
    </lineage>
</organism>
<dbReference type="InterPro" id="IPR005025">
    <property type="entry name" value="FMN_Rdtase-like_dom"/>
</dbReference>
<accession>A0A7S0V6V8</accession>
<dbReference type="FunFam" id="3.40.50.360:FF:000001">
    <property type="entry name" value="NAD(P)H dehydrogenase (Quinone) FQR1-like"/>
    <property type="match status" value="1"/>
</dbReference>
<gene>
    <name evidence="6" type="ORF">PPAR00522_LOCUS15298</name>
</gene>
<reference evidence="6" key="1">
    <citation type="submission" date="2021-01" db="EMBL/GenBank/DDBJ databases">
        <authorList>
            <person name="Corre E."/>
            <person name="Pelletier E."/>
            <person name="Niang G."/>
            <person name="Scheremetjew M."/>
            <person name="Finn R."/>
            <person name="Kale V."/>
            <person name="Holt S."/>
            <person name="Cochrane G."/>
            <person name="Meng A."/>
            <person name="Brown T."/>
            <person name="Cohen L."/>
        </authorList>
    </citation>
    <scope>NUCLEOTIDE SEQUENCE</scope>
    <source>
        <strain evidence="6">SAG 63-3</strain>
    </source>
</reference>
<proteinExistence type="inferred from homology"/>
<evidence type="ECO:0000313" key="6">
    <source>
        <dbReference type="EMBL" id="CAD8781158.1"/>
    </source>
</evidence>
<dbReference type="NCBIfam" id="TIGR01755">
    <property type="entry name" value="flav_wrbA"/>
    <property type="match status" value="1"/>
</dbReference>
<protein>
    <recommendedName>
        <fullName evidence="2">NAD(P)H dehydrogenase (quinone)</fullName>
        <ecNumber evidence="2">1.6.5.2</ecNumber>
    </recommendedName>
</protein>
<dbReference type="SUPFAM" id="SSF52218">
    <property type="entry name" value="Flavoproteins"/>
    <property type="match status" value="1"/>
</dbReference>
<comment type="catalytic activity">
    <reaction evidence="4">
        <text>a quinone + NADPH + H(+) = a quinol + NADP(+)</text>
        <dbReference type="Rhea" id="RHEA:46164"/>
        <dbReference type="ChEBI" id="CHEBI:15378"/>
        <dbReference type="ChEBI" id="CHEBI:24646"/>
        <dbReference type="ChEBI" id="CHEBI:57783"/>
        <dbReference type="ChEBI" id="CHEBI:58349"/>
        <dbReference type="ChEBI" id="CHEBI:132124"/>
        <dbReference type="EC" id="1.6.5.2"/>
    </reaction>
</comment>
<dbReference type="InterPro" id="IPR008254">
    <property type="entry name" value="Flavodoxin/NO_synth"/>
</dbReference>
<dbReference type="InterPro" id="IPR010089">
    <property type="entry name" value="Flavoprotein_WrbA-like"/>
</dbReference>
<dbReference type="AlphaFoldDB" id="A0A7S0V6V8"/>
<evidence type="ECO:0000256" key="1">
    <source>
        <dbReference type="ARBA" id="ARBA00006961"/>
    </source>
</evidence>
<comment type="similarity">
    <text evidence="1">Belongs to the WrbA family.</text>
</comment>
<dbReference type="GO" id="GO:0010181">
    <property type="term" value="F:FMN binding"/>
    <property type="evidence" value="ECO:0007669"/>
    <property type="project" value="InterPro"/>
</dbReference>
<evidence type="ECO:0000256" key="3">
    <source>
        <dbReference type="ARBA" id="ARBA00047678"/>
    </source>
</evidence>
<evidence type="ECO:0000259" key="5">
    <source>
        <dbReference type="PROSITE" id="PS50902"/>
    </source>
</evidence>
<dbReference type="InterPro" id="IPR029039">
    <property type="entry name" value="Flavoprotein-like_sf"/>
</dbReference>
<dbReference type="GO" id="GO:0016020">
    <property type="term" value="C:membrane"/>
    <property type="evidence" value="ECO:0007669"/>
    <property type="project" value="TreeGrafter"/>
</dbReference>
<feature type="domain" description="Flavodoxin-like" evidence="5">
    <location>
        <begin position="5"/>
        <end position="193"/>
    </location>
</feature>
<dbReference type="Gene3D" id="3.40.50.360">
    <property type="match status" value="1"/>
</dbReference>
<evidence type="ECO:0000256" key="2">
    <source>
        <dbReference type="ARBA" id="ARBA00012648"/>
    </source>
</evidence>
<dbReference type="NCBIfam" id="NF002999">
    <property type="entry name" value="PRK03767.1"/>
    <property type="match status" value="1"/>
</dbReference>
<dbReference type="EC" id="1.6.5.2" evidence="2"/>
<dbReference type="GO" id="GO:0003955">
    <property type="term" value="F:NAD(P)H dehydrogenase (quinone) activity"/>
    <property type="evidence" value="ECO:0007669"/>
    <property type="project" value="UniProtKB-EC"/>
</dbReference>